<protein>
    <submittedName>
        <fullName evidence="2">Uncharacterized protein</fullName>
    </submittedName>
</protein>
<organism evidence="2 3">
    <name type="scientific">Caerostris extrusa</name>
    <name type="common">Bark spider</name>
    <name type="synonym">Caerostris bankana</name>
    <dbReference type="NCBI Taxonomy" id="172846"/>
    <lineage>
        <taxon>Eukaryota</taxon>
        <taxon>Metazoa</taxon>
        <taxon>Ecdysozoa</taxon>
        <taxon>Arthropoda</taxon>
        <taxon>Chelicerata</taxon>
        <taxon>Arachnida</taxon>
        <taxon>Araneae</taxon>
        <taxon>Araneomorphae</taxon>
        <taxon>Entelegynae</taxon>
        <taxon>Araneoidea</taxon>
        <taxon>Araneidae</taxon>
        <taxon>Caerostris</taxon>
    </lineage>
</organism>
<keyword evidence="3" id="KW-1185">Reference proteome</keyword>
<feature type="compositionally biased region" description="Basic residues" evidence="1">
    <location>
        <begin position="40"/>
        <end position="57"/>
    </location>
</feature>
<feature type="non-terminal residue" evidence="2">
    <location>
        <position position="1"/>
    </location>
</feature>
<sequence length="96" mass="11323">PQKSDNKDKNGAHSGSRSPPRQWKNEKRTRSRSPQPKNEKRMRSRSPQPKKKKRAHSKSSSPDIEIIKEQKMKKQYDVPIRIYGDLYCEFCDAHMN</sequence>
<accession>A0AAV4TT77</accession>
<dbReference type="EMBL" id="BPLR01011890">
    <property type="protein sequence ID" value="GIY49813.1"/>
    <property type="molecule type" value="Genomic_DNA"/>
</dbReference>
<feature type="region of interest" description="Disordered" evidence="1">
    <location>
        <begin position="1"/>
        <end position="72"/>
    </location>
</feature>
<name>A0AAV4TT77_CAEEX</name>
<gene>
    <name evidence="2" type="ORF">CEXT_723941</name>
</gene>
<reference evidence="2 3" key="1">
    <citation type="submission" date="2021-06" db="EMBL/GenBank/DDBJ databases">
        <title>Caerostris extrusa draft genome.</title>
        <authorList>
            <person name="Kono N."/>
            <person name="Arakawa K."/>
        </authorList>
    </citation>
    <scope>NUCLEOTIDE SEQUENCE [LARGE SCALE GENOMIC DNA]</scope>
</reference>
<dbReference type="AlphaFoldDB" id="A0AAV4TT77"/>
<evidence type="ECO:0000313" key="2">
    <source>
        <dbReference type="EMBL" id="GIY49813.1"/>
    </source>
</evidence>
<dbReference type="Proteomes" id="UP001054945">
    <property type="component" value="Unassembled WGS sequence"/>
</dbReference>
<proteinExistence type="predicted"/>
<feature type="compositionally biased region" description="Basic and acidic residues" evidence="1">
    <location>
        <begin position="1"/>
        <end position="11"/>
    </location>
</feature>
<evidence type="ECO:0000313" key="3">
    <source>
        <dbReference type="Proteomes" id="UP001054945"/>
    </source>
</evidence>
<evidence type="ECO:0000256" key="1">
    <source>
        <dbReference type="SAM" id="MobiDB-lite"/>
    </source>
</evidence>
<comment type="caution">
    <text evidence="2">The sequence shown here is derived from an EMBL/GenBank/DDBJ whole genome shotgun (WGS) entry which is preliminary data.</text>
</comment>